<keyword evidence="1" id="KW-0732">Signal</keyword>
<evidence type="ECO:0000256" key="1">
    <source>
        <dbReference type="SAM" id="SignalP"/>
    </source>
</evidence>
<dbReference type="AlphaFoldDB" id="A0A246IT08"/>
<dbReference type="Proteomes" id="UP000197468">
    <property type="component" value="Unassembled WGS sequence"/>
</dbReference>
<evidence type="ECO:0000259" key="2">
    <source>
        <dbReference type="PROSITE" id="PS51352"/>
    </source>
</evidence>
<feature type="chain" id="PRO_5012851662" evidence="1">
    <location>
        <begin position="25"/>
        <end position="188"/>
    </location>
</feature>
<protein>
    <submittedName>
        <fullName evidence="3">Thioredoxin</fullName>
    </submittedName>
</protein>
<dbReference type="Pfam" id="PF08534">
    <property type="entry name" value="Redoxin"/>
    <property type="match status" value="1"/>
</dbReference>
<dbReference type="InterPro" id="IPR050553">
    <property type="entry name" value="Thioredoxin_ResA/DsbE_sf"/>
</dbReference>
<dbReference type="EMBL" id="NIOF01000021">
    <property type="protein sequence ID" value="OWQ83355.1"/>
    <property type="molecule type" value="Genomic_DNA"/>
</dbReference>
<feature type="domain" description="Thioredoxin" evidence="2">
    <location>
        <begin position="40"/>
        <end position="185"/>
    </location>
</feature>
<evidence type="ECO:0000313" key="3">
    <source>
        <dbReference type="EMBL" id="OWQ83355.1"/>
    </source>
</evidence>
<dbReference type="Gene3D" id="3.40.30.10">
    <property type="entry name" value="Glutaredoxin"/>
    <property type="match status" value="1"/>
</dbReference>
<organism evidence="3 4">
    <name type="scientific">Roseateles aquatilis</name>
    <dbReference type="NCBI Taxonomy" id="431061"/>
    <lineage>
        <taxon>Bacteria</taxon>
        <taxon>Pseudomonadati</taxon>
        <taxon>Pseudomonadota</taxon>
        <taxon>Betaproteobacteria</taxon>
        <taxon>Burkholderiales</taxon>
        <taxon>Sphaerotilaceae</taxon>
        <taxon>Roseateles</taxon>
    </lineage>
</organism>
<feature type="signal peptide" evidence="1">
    <location>
        <begin position="1"/>
        <end position="24"/>
    </location>
</feature>
<evidence type="ECO:0000313" key="4">
    <source>
        <dbReference type="Proteomes" id="UP000197468"/>
    </source>
</evidence>
<dbReference type="InterPro" id="IPR006311">
    <property type="entry name" value="TAT_signal"/>
</dbReference>
<keyword evidence="4" id="KW-1185">Reference proteome</keyword>
<sequence length="188" mass="20586">MRSITRRSLLALAGCAAVATTALSLPPMSADATAAAVLSGAHARPAPAFTGIGDWFNSAPLTMDGLRGKVVLVDFWTYTCINCLNQLPHIKALHERYKDQGLVVVGVHSPEYEEERSSAGLKDAIARLGIRHPVAQDNDFATWKSYNNRFWPAIYLVDKQGRIVYYHFGEGAYEQTEAAIQALLRQPG</sequence>
<dbReference type="SUPFAM" id="SSF52833">
    <property type="entry name" value="Thioredoxin-like"/>
    <property type="match status" value="1"/>
</dbReference>
<proteinExistence type="predicted"/>
<reference evidence="3 4" key="1">
    <citation type="journal article" date="2008" name="Int. J. Syst. Evol. Microbiol.">
        <title>Description of Roseateles aquatilis sp. nov. and Roseateles terrae sp. nov., in the class Betaproteobacteria, and emended description of the genus Roseateles.</title>
        <authorList>
            <person name="Gomila M."/>
            <person name="Bowien B."/>
            <person name="Falsen E."/>
            <person name="Moore E.R."/>
            <person name="Lalucat J."/>
        </authorList>
    </citation>
    <scope>NUCLEOTIDE SEQUENCE [LARGE SCALE GENOMIC DNA]</scope>
    <source>
        <strain evidence="3 4">CCUG 48205</strain>
    </source>
</reference>
<dbReference type="PROSITE" id="PS51318">
    <property type="entry name" value="TAT"/>
    <property type="match status" value="1"/>
</dbReference>
<dbReference type="PANTHER" id="PTHR42852:SF13">
    <property type="entry name" value="PROTEIN DIPZ"/>
    <property type="match status" value="1"/>
</dbReference>
<dbReference type="InterPro" id="IPR013740">
    <property type="entry name" value="Redoxin"/>
</dbReference>
<dbReference type="OrthoDB" id="9811352at2"/>
<dbReference type="PANTHER" id="PTHR42852">
    <property type="entry name" value="THIOL:DISULFIDE INTERCHANGE PROTEIN DSBE"/>
    <property type="match status" value="1"/>
</dbReference>
<dbReference type="RefSeq" id="WP_088388410.1">
    <property type="nucleotide sequence ID" value="NZ_NIOF01000021.1"/>
</dbReference>
<comment type="caution">
    <text evidence="3">The sequence shown here is derived from an EMBL/GenBank/DDBJ whole genome shotgun (WGS) entry which is preliminary data.</text>
</comment>
<dbReference type="PROSITE" id="PS51352">
    <property type="entry name" value="THIOREDOXIN_2"/>
    <property type="match status" value="1"/>
</dbReference>
<name>A0A246IT08_9BURK</name>
<dbReference type="CDD" id="cd03012">
    <property type="entry name" value="TlpA_like_DipZ_like"/>
    <property type="match status" value="1"/>
</dbReference>
<accession>A0A246IT08</accession>
<gene>
    <name evidence="3" type="ORF">CDN99_26240</name>
</gene>
<dbReference type="InterPro" id="IPR013766">
    <property type="entry name" value="Thioredoxin_domain"/>
</dbReference>
<dbReference type="InterPro" id="IPR036249">
    <property type="entry name" value="Thioredoxin-like_sf"/>
</dbReference>